<keyword evidence="4" id="KW-0521">NADP</keyword>
<dbReference type="Pfam" id="PF08242">
    <property type="entry name" value="Methyltransf_12"/>
    <property type="match status" value="1"/>
</dbReference>
<proteinExistence type="predicted"/>
<evidence type="ECO:0000256" key="1">
    <source>
        <dbReference type="ARBA" id="ARBA00022450"/>
    </source>
</evidence>
<feature type="domain" description="Ketosynthase family 3 (KS3)" evidence="10">
    <location>
        <begin position="19"/>
        <end position="444"/>
    </location>
</feature>
<dbReference type="SUPFAM" id="SSF52151">
    <property type="entry name" value="FabD/lysophospholipase-like"/>
    <property type="match status" value="1"/>
</dbReference>
<feature type="active site" description="Proton acceptor; for dehydratase activity" evidence="8">
    <location>
        <position position="980"/>
    </location>
</feature>
<evidence type="ECO:0000256" key="4">
    <source>
        <dbReference type="ARBA" id="ARBA00022857"/>
    </source>
</evidence>
<evidence type="ECO:0000313" key="13">
    <source>
        <dbReference type="Proteomes" id="UP001610334"/>
    </source>
</evidence>
<dbReference type="SMART" id="SM00823">
    <property type="entry name" value="PKS_PP"/>
    <property type="match status" value="1"/>
</dbReference>
<dbReference type="Pfam" id="PF02801">
    <property type="entry name" value="Ketoacyl-synt_C"/>
    <property type="match status" value="1"/>
</dbReference>
<evidence type="ECO:0000256" key="6">
    <source>
        <dbReference type="ARBA" id="ARBA00023268"/>
    </source>
</evidence>
<dbReference type="Pfam" id="PF23297">
    <property type="entry name" value="ACP_SdgA_C"/>
    <property type="match status" value="1"/>
</dbReference>
<dbReference type="Pfam" id="PF16197">
    <property type="entry name" value="KAsynt_C_assoc"/>
    <property type="match status" value="1"/>
</dbReference>
<dbReference type="InterPro" id="IPR014030">
    <property type="entry name" value="Ketoacyl_synth_N"/>
</dbReference>
<evidence type="ECO:0000313" key="12">
    <source>
        <dbReference type="EMBL" id="KAL2821621.1"/>
    </source>
</evidence>
<dbReference type="InterPro" id="IPR032821">
    <property type="entry name" value="PKS_assoc"/>
</dbReference>
<dbReference type="Gene3D" id="3.10.129.110">
    <property type="entry name" value="Polyketide synthase dehydratase"/>
    <property type="match status" value="1"/>
</dbReference>
<dbReference type="InterPro" id="IPR042104">
    <property type="entry name" value="PKS_dehydratase_sf"/>
</dbReference>
<dbReference type="PANTHER" id="PTHR43775">
    <property type="entry name" value="FATTY ACID SYNTHASE"/>
    <property type="match status" value="1"/>
</dbReference>
<keyword evidence="5" id="KW-0560">Oxidoreductase</keyword>
<protein>
    <submittedName>
        <fullName evidence="12">Uncharacterized protein</fullName>
    </submittedName>
</protein>
<dbReference type="EMBL" id="JBFXLT010000004">
    <property type="protein sequence ID" value="KAL2821621.1"/>
    <property type="molecule type" value="Genomic_DNA"/>
</dbReference>
<dbReference type="InterPro" id="IPR013154">
    <property type="entry name" value="ADH-like_N"/>
</dbReference>
<dbReference type="Pfam" id="PF08240">
    <property type="entry name" value="ADH_N"/>
    <property type="match status" value="1"/>
</dbReference>
<dbReference type="Pfam" id="PF14765">
    <property type="entry name" value="PS-DH"/>
    <property type="match status" value="1"/>
</dbReference>
<dbReference type="InterPro" id="IPR020843">
    <property type="entry name" value="ER"/>
</dbReference>
<feature type="region of interest" description="N-terminal hotdog fold" evidence="8">
    <location>
        <begin position="948"/>
        <end position="1086"/>
    </location>
</feature>
<dbReference type="Gene3D" id="3.40.47.10">
    <property type="match status" value="1"/>
</dbReference>
<evidence type="ECO:0000256" key="5">
    <source>
        <dbReference type="ARBA" id="ARBA00023002"/>
    </source>
</evidence>
<dbReference type="InterPro" id="IPR014043">
    <property type="entry name" value="Acyl_transferase_dom"/>
</dbReference>
<dbReference type="SMART" id="SM00826">
    <property type="entry name" value="PKS_DH"/>
    <property type="match status" value="1"/>
</dbReference>
<dbReference type="PROSITE" id="PS50075">
    <property type="entry name" value="CARRIER"/>
    <property type="match status" value="1"/>
</dbReference>
<dbReference type="CDD" id="cd02440">
    <property type="entry name" value="AdoMet_MTases"/>
    <property type="match status" value="1"/>
</dbReference>
<keyword evidence="7" id="KW-0012">Acyltransferase</keyword>
<dbReference type="Pfam" id="PF21089">
    <property type="entry name" value="PKS_DH_N"/>
    <property type="match status" value="1"/>
</dbReference>
<feature type="domain" description="PKS/mFAS DH" evidence="11">
    <location>
        <begin position="948"/>
        <end position="1269"/>
    </location>
</feature>
<dbReference type="SMART" id="SM00827">
    <property type="entry name" value="PKS_AT"/>
    <property type="match status" value="1"/>
</dbReference>
<evidence type="ECO:0000256" key="8">
    <source>
        <dbReference type="PROSITE-ProRule" id="PRU01363"/>
    </source>
</evidence>
<evidence type="ECO:0000256" key="2">
    <source>
        <dbReference type="ARBA" id="ARBA00022553"/>
    </source>
</evidence>
<dbReference type="InterPro" id="IPR016035">
    <property type="entry name" value="Acyl_Trfase/lysoPLipase"/>
</dbReference>
<dbReference type="InterPro" id="IPR006162">
    <property type="entry name" value="Ppantetheine_attach_site"/>
</dbReference>
<dbReference type="InterPro" id="IPR036736">
    <property type="entry name" value="ACP-like_sf"/>
</dbReference>
<dbReference type="InterPro" id="IPR013217">
    <property type="entry name" value="Methyltransf_12"/>
</dbReference>
<comment type="caution">
    <text evidence="12">The sequence shown here is derived from an EMBL/GenBank/DDBJ whole genome shotgun (WGS) entry which is preliminary data.</text>
</comment>
<dbReference type="Pfam" id="PF23114">
    <property type="entry name" value="NAD-bd_HRPKS_sdrA"/>
    <property type="match status" value="1"/>
</dbReference>
<gene>
    <name evidence="12" type="ORF">BJX63DRAFT_427619</name>
</gene>
<dbReference type="Gene3D" id="3.40.50.720">
    <property type="entry name" value="NAD(P)-binding Rossmann-like Domain"/>
    <property type="match status" value="2"/>
</dbReference>
<keyword evidence="3" id="KW-0808">Transferase</keyword>
<dbReference type="SMART" id="SM00829">
    <property type="entry name" value="PKS_ER"/>
    <property type="match status" value="1"/>
</dbReference>
<dbReference type="InterPro" id="IPR050091">
    <property type="entry name" value="PKS_NRPS_Biosynth_Enz"/>
</dbReference>
<dbReference type="Gene3D" id="3.40.50.150">
    <property type="entry name" value="Vaccinia Virus protein VP39"/>
    <property type="match status" value="1"/>
</dbReference>
<dbReference type="InterPro" id="IPR016036">
    <property type="entry name" value="Malonyl_transacylase_ACP-bd"/>
</dbReference>
<dbReference type="PROSITE" id="PS52004">
    <property type="entry name" value="KS3_2"/>
    <property type="match status" value="1"/>
</dbReference>
<dbReference type="CDD" id="cd05195">
    <property type="entry name" value="enoyl_red"/>
    <property type="match status" value="1"/>
</dbReference>
<dbReference type="Gene3D" id="3.30.70.3290">
    <property type="match status" value="1"/>
</dbReference>
<dbReference type="SUPFAM" id="SSF50129">
    <property type="entry name" value="GroES-like"/>
    <property type="match status" value="1"/>
</dbReference>
<dbReference type="Gene3D" id="3.40.366.10">
    <property type="entry name" value="Malonyl-Coenzyme A Acyl Carrier Protein, domain 2"/>
    <property type="match status" value="1"/>
</dbReference>
<dbReference type="InterPro" id="IPR056501">
    <property type="entry name" value="NAD-bd_HRPKS_sdrA"/>
</dbReference>
<feature type="active site" description="Proton donor; for dehydratase activity" evidence="8">
    <location>
        <position position="1180"/>
    </location>
</feature>
<dbReference type="InterPro" id="IPR001227">
    <property type="entry name" value="Ac_transferase_dom_sf"/>
</dbReference>
<dbReference type="Proteomes" id="UP001610334">
    <property type="component" value="Unassembled WGS sequence"/>
</dbReference>
<dbReference type="SMART" id="SM00825">
    <property type="entry name" value="PKS_KS"/>
    <property type="match status" value="1"/>
</dbReference>
<dbReference type="Pfam" id="PF08659">
    <property type="entry name" value="KR"/>
    <property type="match status" value="1"/>
</dbReference>
<dbReference type="SMART" id="SM00822">
    <property type="entry name" value="PKS_KR"/>
    <property type="match status" value="1"/>
</dbReference>
<dbReference type="SUPFAM" id="SSF55048">
    <property type="entry name" value="Probable ACP-binding domain of malonyl-CoA ACP transacylase"/>
    <property type="match status" value="1"/>
</dbReference>
<evidence type="ECO:0000259" key="10">
    <source>
        <dbReference type="PROSITE" id="PS52004"/>
    </source>
</evidence>
<dbReference type="PROSITE" id="PS00012">
    <property type="entry name" value="PHOSPHOPANTETHEINE"/>
    <property type="match status" value="1"/>
</dbReference>
<sequence length="2555" mass="281193">MGSIQVEDASLRHVGERNSMPIAIVGMACRFSGIATDQDGLWHMLTQGLSGWSSLPDTRFKMDSFQHPAAGTRGTFNTQGLHLLQQDIAHFDHQFFNISPTEAESIDPQHRLMLEVAYEAFENAGIPAKLLAGSNTGVYCALTNHDYEKIQSTDARFAPKYLFTGCGPAMASNRISYFFDLEGPSITLDTACSGNLVAVHEACQAIRFGEINQALVGGTNLILDPDWISAMSSVEVLSDHGRCYTFDKRANGFGRGDGVAAVVLKPLDDAIQAGDPIQGVIRATSIGQDGRTPGIMMPSQSAQVKMMQRAYEQAGLSPGDTPYIETHGTGTQAGDVVEFGAIEEFFGRGRAYDSVLYAGSIKTNIGHTESTAGLAGLIKATLAVRNEMIPPNFNFLGYNPALGAAESFIKVPETLQPWPQNQPCRASINSFGYGGTNAHCIVESSKQWIRDASHEHGEACEESSLSGTGSGRRLLFPLSHSRKQGIGRLAASLKQYILDHATSSKGRVFVSLAHTLGTRRSNLRSRVCLSAATWQELVSCLDNIINKSTFSRTAFDDPRICFVFTGQGAQWAQMGQELLATYPLFAQRISYAENCLRMIGAEWSLVTEITRPPNGSRINEAEISQPCCTSIQLALVDLLRSWNINPQIVCGHSSGEIAAAYAAGILSSLDALRIAYYRGRIVGEFTATHPHVKGGMLAAAMDLKQAEHYITQAAASFAGAVCSKVVVACINSPSSVTLSGDKDLLERIRRDLDNGGIFNRPLSVDVAYHSHHMEMVQQEYLQAIRSVVPLQPRRDIRMVSSVTGKEIDWNEMGPGYWVQNLVSPVHFTDAFEGALKFGMDIALEIGPHSTLKGPVQQIIKQSEYSDTLPSYDSVLLRKIDAVHQILGTVGRLFSLGVDIRFNEINDPCGARAGRTLTNLPSYNWDHSKTHWNESRASRQYRHRQFPLHELLGIPSQDSLSLEPRWYNYLRLSELPWLAAHKVNNQVVFPLSGYICMALEASRQMTIISGKMWENNRCRFREIVPETALLIPDTTNGVEVFFTIRPYIESATELSSDWKEFRVFSTTEDDTTVLHCRGLLSIEKEGSSNEVEGYRETNMQMNEDYQRFQDQILKCRKTLDTNQMYKYLNSIGLSYCPPFQNLTETSVGDMVAFSKVTTPDTKKHMPAQFERNCVCHPATLDAFFQLTFAALVGSEKMNSSKVVSRIEELDISSAISLLPGSSFVSCATVEAFGSLKQRANILAGDYELKNPSLLHVNGIFFTSVALGSDTLASDDSNICYQVRWAPDVTSATSQAVNELCAKGLPEGLGTEEWNMYDKYLDSVIQHILATISHGGEDKTPPHCQNLLRWMRSRKSGFPDASLASLRDRVQSYGVVGEALVQIGDHMLDILRGQMDPLAAWTKDDLLYRFYQTDSTDRCHIQLANYTAQLQFKQPHMRVLEVGAGTASATLPVLEALIGEDARHSRDTGKLDTYVFTDISSGFFENAKDKLAAWTQWVEFQKLNIEKPTGEQGFTQGSFDLIIASNVLHATESMTNTLRNVRRLLKPGGKLALVEITEPHDSWTFLMGVLPGWWLGVGEGRVNSPLLQLSAWDSVLSETGFSGVDIEMRDYESSPQHQLSVIISTATVEQPVIMDPLTVQIIASEQDNTLAMEISNLIQSSGLVKDAKKSNLDDVVPMPETIYVILLEALRPFLVSCGESDFQKIKNILLQAKGTVWVTRGGAVEVGDPQMGLITGLARTLRSEQEGLKIVTLDLDPLEESEKKMAENIYSIFINSLCAVSEDTAFVAELECAIREDQLLIPRIIEDASTERYVQDRTSRNEPRIIGIRESGRSLELAIKNPALLESLYWRDSPVHNIAPRENEVRVEMEAFSLNFKDIMIAMGQLDGLTNMLFEGGGRVVDVGERAKQDFQIGDRVCVTDTRCLATTSNIDSNYVHRVPDEMSLYDASAIQMVYTTALYALRDVARLQKGESILIHSGMGALGQAAIAIARYLGAGDIFVTVGNVQKKALLTERFEIPPEFIYSSRGVAFGRGIRRQTNGKGVDVVLNSLTGEPARESQKSLANFGRFIEVGKRPLLTNSRMELQSLENNGTFAVVDLTHWARHKPSEMKKLCATVLDLIHTKKIPLLSTITVKPISRIEDAFRIMQAGKHMGKFVLKIDDSSQGNVLASPTPCQLRGDCAYLFVGGLGGLGRAIIKHFARIGAKNIVIMARSGASGDRTKQAFIQEMTELGLNLIIHKGSVVNLHDVQRIQAVIGSLTIRGIINGAMELQDSPVNNLSYSQWKAATSPKIEGTMNLERSFGGSLDFFILLSSTGGIIGSKSQANYNAGCTFQDAFARYRASLNRPVRSIDLCGINSVGHAAGSESAATHVTRQGIKMIDLENLLALLDHAIAHPFADEPTNSQSVIGIRRQDQGQQFGTWVKDPRFSHTLRYSSQRVVNGDRAEEYDLASLPVAPSQAAATKVIECAIVAKLSKLLDTNAADISLDQSVSSYGVDSLIAVELRSWILKYLQAQVQTLELLGASSIQSLCQLITKRSQLVLNAKWAEANHDMKEAT</sequence>
<dbReference type="InterPro" id="IPR049552">
    <property type="entry name" value="PKS_DH_N"/>
</dbReference>
<dbReference type="InterPro" id="IPR057326">
    <property type="entry name" value="KR_dom"/>
</dbReference>
<dbReference type="InterPro" id="IPR049551">
    <property type="entry name" value="PKS_DH_C"/>
</dbReference>
<keyword evidence="13" id="KW-1185">Reference proteome</keyword>
<evidence type="ECO:0000256" key="3">
    <source>
        <dbReference type="ARBA" id="ARBA00022679"/>
    </source>
</evidence>
<dbReference type="InterPro" id="IPR009081">
    <property type="entry name" value="PP-bd_ACP"/>
</dbReference>
<keyword evidence="1" id="KW-0596">Phosphopantetheine</keyword>
<organism evidence="12 13">
    <name type="scientific">Aspergillus granulosus</name>
    <dbReference type="NCBI Taxonomy" id="176169"/>
    <lineage>
        <taxon>Eukaryota</taxon>
        <taxon>Fungi</taxon>
        <taxon>Dikarya</taxon>
        <taxon>Ascomycota</taxon>
        <taxon>Pezizomycotina</taxon>
        <taxon>Eurotiomycetes</taxon>
        <taxon>Eurotiomycetidae</taxon>
        <taxon>Eurotiales</taxon>
        <taxon>Aspergillaceae</taxon>
        <taxon>Aspergillus</taxon>
        <taxon>Aspergillus subgen. Nidulantes</taxon>
    </lineage>
</organism>
<dbReference type="Pfam" id="PF00698">
    <property type="entry name" value="Acyl_transf_1"/>
    <property type="match status" value="1"/>
</dbReference>
<dbReference type="InterPro" id="IPR011032">
    <property type="entry name" value="GroES-like_sf"/>
</dbReference>
<dbReference type="Gene3D" id="3.90.180.10">
    <property type="entry name" value="Medium-chain alcohol dehydrogenases, catalytic domain"/>
    <property type="match status" value="1"/>
</dbReference>
<reference evidence="12 13" key="1">
    <citation type="submission" date="2024-07" db="EMBL/GenBank/DDBJ databases">
        <title>Section-level genome sequencing and comparative genomics of Aspergillus sections Usti and Cavernicolus.</title>
        <authorList>
            <consortium name="Lawrence Berkeley National Laboratory"/>
            <person name="Nybo J.L."/>
            <person name="Vesth T.C."/>
            <person name="Theobald S."/>
            <person name="Frisvad J.C."/>
            <person name="Larsen T.O."/>
            <person name="Kjaerboelling I."/>
            <person name="Rothschild-Mancinelli K."/>
            <person name="Lyhne E.K."/>
            <person name="Kogle M.E."/>
            <person name="Barry K."/>
            <person name="Clum A."/>
            <person name="Na H."/>
            <person name="Ledsgaard L."/>
            <person name="Lin J."/>
            <person name="Lipzen A."/>
            <person name="Kuo A."/>
            <person name="Riley R."/>
            <person name="Mondo S."/>
            <person name="Labutti K."/>
            <person name="Haridas S."/>
            <person name="Pangalinan J."/>
            <person name="Salamov A.A."/>
            <person name="Simmons B.A."/>
            <person name="Magnuson J.K."/>
            <person name="Chen J."/>
            <person name="Drula E."/>
            <person name="Henrissat B."/>
            <person name="Wiebenga A."/>
            <person name="Lubbers R.J."/>
            <person name="Gomes A.C."/>
            <person name="Makela M.R."/>
            <person name="Stajich J."/>
            <person name="Grigoriev I.V."/>
            <person name="Mortensen U.H."/>
            <person name="De Vries R.P."/>
            <person name="Baker S.E."/>
            <person name="Andersen M.R."/>
        </authorList>
    </citation>
    <scope>NUCLEOTIDE SEQUENCE [LARGE SCALE GENOMIC DNA]</scope>
    <source>
        <strain evidence="12 13">CBS 588.65</strain>
    </source>
</reference>
<dbReference type="InterPro" id="IPR016039">
    <property type="entry name" value="Thiolase-like"/>
</dbReference>
<name>A0ABR4I1X3_9EURO</name>
<keyword evidence="6" id="KW-0511">Multifunctional enzyme</keyword>
<dbReference type="InterPro" id="IPR049900">
    <property type="entry name" value="PKS_mFAS_DH"/>
</dbReference>
<accession>A0ABR4I1X3</accession>
<dbReference type="Pfam" id="PF00109">
    <property type="entry name" value="ketoacyl-synt"/>
    <property type="match status" value="1"/>
</dbReference>
<dbReference type="SUPFAM" id="SSF53335">
    <property type="entry name" value="S-adenosyl-L-methionine-dependent methyltransferases"/>
    <property type="match status" value="1"/>
</dbReference>
<dbReference type="InterPro" id="IPR020806">
    <property type="entry name" value="PKS_PP-bd"/>
</dbReference>
<dbReference type="PROSITE" id="PS52019">
    <property type="entry name" value="PKS_MFAS_DH"/>
    <property type="match status" value="1"/>
</dbReference>
<dbReference type="InterPro" id="IPR013968">
    <property type="entry name" value="PKS_KR"/>
</dbReference>
<dbReference type="InterPro" id="IPR020807">
    <property type="entry name" value="PKS_DH"/>
</dbReference>
<dbReference type="CDD" id="cd00833">
    <property type="entry name" value="PKS"/>
    <property type="match status" value="1"/>
</dbReference>
<dbReference type="PANTHER" id="PTHR43775:SF29">
    <property type="entry name" value="ASPERFURANONE POLYKETIDE SYNTHASE AFOG-RELATED"/>
    <property type="match status" value="1"/>
</dbReference>
<evidence type="ECO:0000259" key="11">
    <source>
        <dbReference type="PROSITE" id="PS52019"/>
    </source>
</evidence>
<dbReference type="SUPFAM" id="SSF47336">
    <property type="entry name" value="ACP-like"/>
    <property type="match status" value="1"/>
</dbReference>
<dbReference type="SUPFAM" id="SSF53901">
    <property type="entry name" value="Thiolase-like"/>
    <property type="match status" value="1"/>
</dbReference>
<keyword evidence="2" id="KW-0597">Phosphoprotein</keyword>
<dbReference type="InterPro" id="IPR014031">
    <property type="entry name" value="Ketoacyl_synth_C"/>
</dbReference>
<feature type="domain" description="Carrier" evidence="9">
    <location>
        <begin position="2459"/>
        <end position="2536"/>
    </location>
</feature>
<evidence type="ECO:0000256" key="7">
    <source>
        <dbReference type="ARBA" id="ARBA00023315"/>
    </source>
</evidence>
<evidence type="ECO:0000259" key="9">
    <source>
        <dbReference type="PROSITE" id="PS50075"/>
    </source>
</evidence>
<dbReference type="SUPFAM" id="SSF51735">
    <property type="entry name" value="NAD(P)-binding Rossmann-fold domains"/>
    <property type="match status" value="2"/>
</dbReference>
<feature type="region of interest" description="C-terminal hotdog fold" evidence="8">
    <location>
        <begin position="1112"/>
        <end position="1269"/>
    </location>
</feature>
<dbReference type="Pfam" id="PF13602">
    <property type="entry name" value="ADH_zinc_N_2"/>
    <property type="match status" value="1"/>
</dbReference>
<dbReference type="Gene3D" id="1.10.1200.10">
    <property type="entry name" value="ACP-like"/>
    <property type="match status" value="1"/>
</dbReference>
<dbReference type="InterPro" id="IPR036291">
    <property type="entry name" value="NAD(P)-bd_dom_sf"/>
</dbReference>
<dbReference type="InterPro" id="IPR020841">
    <property type="entry name" value="PKS_Beta-ketoAc_synthase_dom"/>
</dbReference>
<dbReference type="InterPro" id="IPR029063">
    <property type="entry name" value="SAM-dependent_MTases_sf"/>
</dbReference>